<protein>
    <submittedName>
        <fullName evidence="1">Uncharacterized protein</fullName>
    </submittedName>
</protein>
<gene>
    <name evidence="1" type="ORF">SBX64_15915</name>
</gene>
<dbReference type="RefSeq" id="WP_318585379.1">
    <property type="nucleotide sequence ID" value="NZ_JAWRCP010000002.1"/>
</dbReference>
<dbReference type="Proteomes" id="UP001279860">
    <property type="component" value="Unassembled WGS sequence"/>
</dbReference>
<accession>A0ABU4IXA3</accession>
<name>A0ABU4IXA3_9VIBR</name>
<comment type="caution">
    <text evidence="1">The sequence shown here is derived from an EMBL/GenBank/DDBJ whole genome shotgun (WGS) entry which is preliminary data.</text>
</comment>
<evidence type="ECO:0000313" key="2">
    <source>
        <dbReference type="Proteomes" id="UP001279860"/>
    </source>
</evidence>
<dbReference type="EMBL" id="JAWRCP010000002">
    <property type="protein sequence ID" value="MDW6094025.1"/>
    <property type="molecule type" value="Genomic_DNA"/>
</dbReference>
<organism evidence="1 2">
    <name type="scientific">Vibrio rhizosphaerae</name>
    <dbReference type="NCBI Taxonomy" id="398736"/>
    <lineage>
        <taxon>Bacteria</taxon>
        <taxon>Pseudomonadati</taxon>
        <taxon>Pseudomonadota</taxon>
        <taxon>Gammaproteobacteria</taxon>
        <taxon>Vibrionales</taxon>
        <taxon>Vibrionaceae</taxon>
        <taxon>Vibrio</taxon>
    </lineage>
</organism>
<evidence type="ECO:0000313" key="1">
    <source>
        <dbReference type="EMBL" id="MDW6094025.1"/>
    </source>
</evidence>
<reference evidence="1 2" key="1">
    <citation type="submission" date="2023-11" db="EMBL/GenBank/DDBJ databases">
        <title>Plant-associative lifestyle of Vibrio porteresiae and its evolutionary dynamics.</title>
        <authorList>
            <person name="Rameshkumar N."/>
            <person name="Kirti K."/>
        </authorList>
    </citation>
    <scope>NUCLEOTIDE SEQUENCE [LARGE SCALE GENOMIC DNA]</scope>
    <source>
        <strain evidence="1 2">MSSRF7</strain>
    </source>
</reference>
<keyword evidence="2" id="KW-1185">Reference proteome</keyword>
<sequence>MSIQTISVFERLYSSNTEIEEKESRKHAVACALELIKADLLSSNERSDHLKYHMENLSDYADKIESALKN</sequence>
<proteinExistence type="predicted"/>